<dbReference type="EMBL" id="FZOY01000001">
    <property type="protein sequence ID" value="SNS21813.1"/>
    <property type="molecule type" value="Genomic_DNA"/>
</dbReference>
<gene>
    <name evidence="3" type="ORF">SAMN05421757_101395</name>
</gene>
<proteinExistence type="predicted"/>
<feature type="region of interest" description="Disordered" evidence="1">
    <location>
        <begin position="329"/>
        <end position="351"/>
    </location>
</feature>
<keyword evidence="4" id="KW-1185">Reference proteome</keyword>
<feature type="compositionally biased region" description="Basic and acidic residues" evidence="1">
    <location>
        <begin position="329"/>
        <end position="341"/>
    </location>
</feature>
<evidence type="ECO:0000259" key="2">
    <source>
        <dbReference type="Pfam" id="PF13403"/>
    </source>
</evidence>
<dbReference type="SUPFAM" id="SSF51294">
    <property type="entry name" value="Hedgehog/intein (Hint) domain"/>
    <property type="match status" value="1"/>
</dbReference>
<organism evidence="3 4">
    <name type="scientific">Tropicimonas sediminicola</name>
    <dbReference type="NCBI Taxonomy" id="1031541"/>
    <lineage>
        <taxon>Bacteria</taxon>
        <taxon>Pseudomonadati</taxon>
        <taxon>Pseudomonadota</taxon>
        <taxon>Alphaproteobacteria</taxon>
        <taxon>Rhodobacterales</taxon>
        <taxon>Roseobacteraceae</taxon>
        <taxon>Tropicimonas</taxon>
    </lineage>
</organism>
<sequence>MSTTYWARFDSNSANNPALNLTGDPSVEITFVPSGPDGDIILEGSEGVPDPDTQVVIDGVSYDFSFAVQGTLPTTNNNGANQVPVEFRGADVIVITVYDYPTPGDTARLSFMPGEEATEADMENFGNGAIDIQNVDETGPGEICFAAGTLLMTPKGPVPVEDLAPGDLLVTRDGGALPIRWVSFSTLRWPGARDLDRPMQIRADTFGPGAPARDLVVSPQHRVLLGGTAWDGREVLAPARGLAGLRGVREMKGCRRVTYYHVLLPRHAVILSEGLETESFLPGPMALRMLTPTQRAEVLRLFPALLKDPKRGYGAMVRPCVTVGEARDAVRAHPEASDHRPQAPGAARDVA</sequence>
<evidence type="ECO:0000256" key="1">
    <source>
        <dbReference type="SAM" id="MobiDB-lite"/>
    </source>
</evidence>
<dbReference type="InterPro" id="IPR028992">
    <property type="entry name" value="Hedgehog/Intein_dom"/>
</dbReference>
<evidence type="ECO:0000313" key="3">
    <source>
        <dbReference type="EMBL" id="SNS21813.1"/>
    </source>
</evidence>
<protein>
    <submittedName>
        <fullName evidence="3">Hint domain-containing protein</fullName>
    </submittedName>
</protein>
<dbReference type="Pfam" id="PF13403">
    <property type="entry name" value="Hint_2"/>
    <property type="match status" value="1"/>
</dbReference>
<dbReference type="RefSeq" id="WP_089230860.1">
    <property type="nucleotide sequence ID" value="NZ_FZOY01000001.1"/>
</dbReference>
<name>A0A239CQZ2_9RHOB</name>
<feature type="domain" description="Hedgehog/Intein (Hint)" evidence="2">
    <location>
        <begin position="143"/>
        <end position="283"/>
    </location>
</feature>
<evidence type="ECO:0000313" key="4">
    <source>
        <dbReference type="Proteomes" id="UP000198426"/>
    </source>
</evidence>
<dbReference type="InterPro" id="IPR036844">
    <property type="entry name" value="Hint_dom_sf"/>
</dbReference>
<dbReference type="AlphaFoldDB" id="A0A239CQZ2"/>
<dbReference type="OrthoDB" id="7818989at2"/>
<dbReference type="Proteomes" id="UP000198426">
    <property type="component" value="Unassembled WGS sequence"/>
</dbReference>
<accession>A0A239CQZ2</accession>
<reference evidence="3 4" key="1">
    <citation type="submission" date="2017-06" db="EMBL/GenBank/DDBJ databases">
        <authorList>
            <person name="Kim H.J."/>
            <person name="Triplett B.A."/>
        </authorList>
    </citation>
    <scope>NUCLEOTIDE SEQUENCE [LARGE SCALE GENOMIC DNA]</scope>
    <source>
        <strain evidence="3 4">DSM 29339</strain>
    </source>
</reference>